<dbReference type="PROSITE" id="PS51316">
    <property type="entry name" value="ODV"/>
    <property type="match status" value="2"/>
</dbReference>
<evidence type="ECO:0000256" key="2">
    <source>
        <dbReference type="ARBA" id="ARBA00038417"/>
    </source>
</evidence>
<feature type="coiled-coil region" evidence="3">
    <location>
        <begin position="524"/>
        <end position="551"/>
    </location>
</feature>
<dbReference type="GeneTree" id="ENSGT00420000029746"/>
<reference evidence="6" key="1">
    <citation type="submission" date="2009-03" db="EMBL/GenBank/DDBJ databases">
        <authorList>
            <person name="Warren W."/>
            <person name="Ye L."/>
            <person name="Minx P."/>
            <person name="Worley K."/>
            <person name="Gibbs R."/>
            <person name="Wilson R.K."/>
        </authorList>
    </citation>
    <scope>NUCLEOTIDE SEQUENCE [LARGE SCALE GENOMIC DNA]</scope>
</reference>
<dbReference type="AlphaFoldDB" id="A0A5F4VY81"/>
<feature type="domain" description="Olduvai" evidence="5">
    <location>
        <begin position="461"/>
        <end position="539"/>
    </location>
</feature>
<evidence type="ECO:0000313" key="6">
    <source>
        <dbReference type="Ensembl" id="ENSCJAP00000070548.2"/>
    </source>
</evidence>
<evidence type="ECO:0000259" key="5">
    <source>
        <dbReference type="PROSITE" id="PS51316"/>
    </source>
</evidence>
<feature type="compositionally biased region" description="Basic and acidic residues" evidence="4">
    <location>
        <begin position="457"/>
        <end position="469"/>
    </location>
</feature>
<comment type="similarity">
    <text evidence="2">Belongs to the NBPF family.</text>
</comment>
<reference evidence="6" key="3">
    <citation type="submission" date="2025-09" db="UniProtKB">
        <authorList>
            <consortium name="Ensembl"/>
        </authorList>
    </citation>
    <scope>IDENTIFICATION</scope>
</reference>
<feature type="region of interest" description="Disordered" evidence="4">
    <location>
        <begin position="475"/>
        <end position="505"/>
    </location>
</feature>
<dbReference type="PANTHER" id="PTHR14199:SF29">
    <property type="entry name" value="NEUROBLASTOMA BREAKPOINT FAMILY MEMBER 4-RELATED"/>
    <property type="match status" value="1"/>
</dbReference>
<feature type="domain" description="Olduvai" evidence="5">
    <location>
        <begin position="540"/>
        <end position="637"/>
    </location>
</feature>
<sequence>MEMVEQDEVPGPTCGAPNVGMIASRRTCSRKTTEAHFPDTIENFYSQQEETKPNIGASKNRLLLSQVAYFLNYQLKTYRDRKDHDEEQKGRDSKNKLLMSQVAYYLGCRLKTEVPGYLCSAPNISTVASGKAPSRENTEVNVAEGIEKSCSQQEENKPTSRASRNRLLLSQVAYFLNYQLKTYRDPKDYNEEQKCRDSKNKLLMSQVAYYLGCRLKTEVPGYLCSAPNINTVASGKPPSGENTEVNVAEGIEISCSRQEENKPTSRASKNRLLLSQVAYFLNYQLKTYRDRKDHGEEQRGRDSKNKLLMSQVAYYLGCRLKTEVPGFLCSSRNISKVTSGRPFSRRNSEFNIPEGIEKSWSQQEDNKPNIGGSKNRLLMSQVDYSLDYRLRTCKDRQEHEIQKYRESKNKVLMRQAAYYLRCRLKIEEDRRRHGEEQKYRDSKNKLLMSQDYPGCRLKTEKNDKDEDEDVHVMEAEKIQESRAPRNLQESVEEEAPQESWDEDDSILSIPPGTFAFDELYRTNLHSLEEQQVNLAHDIDKIKKDREEEEDQGPLCPRVSMELVEAEEPEVFWYSLDILYSTYTAYLEFYYTCQAYTYAVFLYAEEHVRLTLDMDSRFFTLTVIGLHLVSRIGVIFPH</sequence>
<evidence type="ECO:0000256" key="1">
    <source>
        <dbReference type="ARBA" id="ARBA00023054"/>
    </source>
</evidence>
<dbReference type="Proteomes" id="UP000008225">
    <property type="component" value="Unplaced"/>
</dbReference>
<evidence type="ECO:0000313" key="7">
    <source>
        <dbReference type="Proteomes" id="UP000008225"/>
    </source>
</evidence>
<feature type="region of interest" description="Disordered" evidence="4">
    <location>
        <begin position="450"/>
        <end position="469"/>
    </location>
</feature>
<keyword evidence="1 3" id="KW-0175">Coiled coil</keyword>
<evidence type="ECO:0000256" key="4">
    <source>
        <dbReference type="SAM" id="MobiDB-lite"/>
    </source>
</evidence>
<dbReference type="InterPro" id="IPR055306">
    <property type="entry name" value="NBPF"/>
</dbReference>
<feature type="compositionally biased region" description="Acidic residues" evidence="4">
    <location>
        <begin position="490"/>
        <end position="505"/>
    </location>
</feature>
<dbReference type="InterPro" id="IPR010630">
    <property type="entry name" value="Olduvai_dom"/>
</dbReference>
<dbReference type="Ensembl" id="ENSCJAT00000094009.2">
    <property type="protein sequence ID" value="ENSCJAP00000070548.2"/>
    <property type="gene ID" value="ENSCJAG00000050580.3"/>
</dbReference>
<organism evidence="6 7">
    <name type="scientific">Callithrix jacchus</name>
    <name type="common">White-tufted-ear marmoset</name>
    <name type="synonym">Simia Jacchus</name>
    <dbReference type="NCBI Taxonomy" id="9483"/>
    <lineage>
        <taxon>Eukaryota</taxon>
        <taxon>Metazoa</taxon>
        <taxon>Chordata</taxon>
        <taxon>Craniata</taxon>
        <taxon>Vertebrata</taxon>
        <taxon>Euteleostomi</taxon>
        <taxon>Mammalia</taxon>
        <taxon>Eutheria</taxon>
        <taxon>Euarchontoglires</taxon>
        <taxon>Primates</taxon>
        <taxon>Haplorrhini</taxon>
        <taxon>Platyrrhini</taxon>
        <taxon>Cebidae</taxon>
        <taxon>Callitrichinae</taxon>
        <taxon>Callithrix</taxon>
        <taxon>Callithrix</taxon>
    </lineage>
</organism>
<keyword evidence="7" id="KW-1185">Reference proteome</keyword>
<dbReference type="Bgee" id="ENSCJAG00000069098">
    <property type="expression patterns" value="Expressed in cerebellum and 6 other cell types or tissues"/>
</dbReference>
<evidence type="ECO:0000256" key="3">
    <source>
        <dbReference type="SAM" id="Coils"/>
    </source>
</evidence>
<protein>
    <recommendedName>
        <fullName evidence="5">Olduvai domain-containing protein</fullName>
    </recommendedName>
</protein>
<dbReference type="Pfam" id="PF06758">
    <property type="entry name" value="Olduvai"/>
    <property type="match status" value="2"/>
</dbReference>
<reference evidence="6" key="2">
    <citation type="submission" date="2025-08" db="UniProtKB">
        <authorList>
            <consortium name="Ensembl"/>
        </authorList>
    </citation>
    <scope>IDENTIFICATION</scope>
</reference>
<name>A0A5F4VY81_CALJA</name>
<accession>A0A5F4VY81</accession>
<proteinExistence type="inferred from homology"/>
<dbReference type="PANTHER" id="PTHR14199">
    <property type="entry name" value="NEUROBLASTOMA BREAKPOINT FAMILY MEMBER 6-LIKE PROTEIN"/>
    <property type="match status" value="1"/>
</dbReference>
<dbReference type="SMART" id="SM01148">
    <property type="entry name" value="DUF1220"/>
    <property type="match status" value="2"/>
</dbReference>